<keyword evidence="5" id="KW-0067">ATP-binding</keyword>
<dbReference type="OrthoDB" id="5578775at2759"/>
<evidence type="ECO:0000256" key="4">
    <source>
        <dbReference type="ARBA" id="ARBA00022806"/>
    </source>
</evidence>
<evidence type="ECO:0000313" key="11">
    <source>
        <dbReference type="Proteomes" id="UP000242146"/>
    </source>
</evidence>
<organism evidence="10 11">
    <name type="scientific">Hesseltinella vesiculosa</name>
    <dbReference type="NCBI Taxonomy" id="101127"/>
    <lineage>
        <taxon>Eukaryota</taxon>
        <taxon>Fungi</taxon>
        <taxon>Fungi incertae sedis</taxon>
        <taxon>Mucoromycota</taxon>
        <taxon>Mucoromycotina</taxon>
        <taxon>Mucoromycetes</taxon>
        <taxon>Mucorales</taxon>
        <taxon>Cunninghamellaceae</taxon>
        <taxon>Hesseltinella</taxon>
    </lineage>
</organism>
<keyword evidence="3" id="KW-0378">Hydrolase</keyword>
<evidence type="ECO:0000256" key="8">
    <source>
        <dbReference type="ARBA" id="ARBA00023235"/>
    </source>
</evidence>
<evidence type="ECO:0000256" key="3">
    <source>
        <dbReference type="ARBA" id="ARBA00022801"/>
    </source>
</evidence>
<evidence type="ECO:0000259" key="9">
    <source>
        <dbReference type="Pfam" id="PF21530"/>
    </source>
</evidence>
<dbReference type="InterPro" id="IPR049163">
    <property type="entry name" value="Pif1-like_2B_dom"/>
</dbReference>
<evidence type="ECO:0000256" key="6">
    <source>
        <dbReference type="ARBA" id="ARBA00023125"/>
    </source>
</evidence>
<dbReference type="Proteomes" id="UP000242146">
    <property type="component" value="Unassembled WGS sequence"/>
</dbReference>
<evidence type="ECO:0000313" key="10">
    <source>
        <dbReference type="EMBL" id="ORX60331.1"/>
    </source>
</evidence>
<evidence type="ECO:0000256" key="5">
    <source>
        <dbReference type="ARBA" id="ARBA00022840"/>
    </source>
</evidence>
<dbReference type="STRING" id="101127.A0A1X2GSB7"/>
<keyword evidence="11" id="KW-1185">Reference proteome</keyword>
<dbReference type="PANTHER" id="PTHR47642:SF5">
    <property type="entry name" value="ATP-DEPENDENT DNA HELICASE"/>
    <property type="match status" value="1"/>
</dbReference>
<keyword evidence="7" id="KW-0234">DNA repair</keyword>
<keyword evidence="8" id="KW-0413">Isomerase</keyword>
<proteinExistence type="predicted"/>
<name>A0A1X2GSB7_9FUNG</name>
<keyword evidence="2" id="KW-0227">DNA damage</keyword>
<evidence type="ECO:0000256" key="7">
    <source>
        <dbReference type="ARBA" id="ARBA00023204"/>
    </source>
</evidence>
<dbReference type="PANTHER" id="PTHR47642">
    <property type="entry name" value="ATP-DEPENDENT DNA HELICASE"/>
    <property type="match status" value="1"/>
</dbReference>
<feature type="domain" description="DNA helicase Pif1-like 2B" evidence="9">
    <location>
        <begin position="88"/>
        <end position="124"/>
    </location>
</feature>
<comment type="caution">
    <text evidence="10">The sequence shown here is derived from an EMBL/GenBank/DDBJ whole genome shotgun (WGS) entry which is preliminary data.</text>
</comment>
<sequence>MTDPVYPYLLTGFVDILNEMRTGRLTPASIELFRSLSRPLPESKIQAAELYPLRRDVETSNISRLNALNGDAREFAARDTGDSKKVESCIAPKQLRLKPGAQVMLLKNLDSSLVNGSLGVVAGFAGSGRFTTKKAIRQCLMQNRNRMSGEDTTEDDINTILDLKLPIVEFTNGREIAIEMDSWSIELPGIPPSKKKKKKVTIVLSSLSLSLSVCLCVCVC</sequence>
<protein>
    <recommendedName>
        <fullName evidence="9">DNA helicase Pif1-like 2B domain-containing protein</fullName>
    </recommendedName>
</protein>
<dbReference type="SUPFAM" id="SSF52540">
    <property type="entry name" value="P-loop containing nucleoside triphosphate hydrolases"/>
    <property type="match status" value="1"/>
</dbReference>
<dbReference type="Pfam" id="PF21530">
    <property type="entry name" value="Pif1_2B_dom"/>
    <property type="match status" value="1"/>
</dbReference>
<evidence type="ECO:0000256" key="1">
    <source>
        <dbReference type="ARBA" id="ARBA00022741"/>
    </source>
</evidence>
<gene>
    <name evidence="10" type="ORF">DM01DRAFT_1157901</name>
</gene>
<dbReference type="EMBL" id="MCGT01000004">
    <property type="protein sequence ID" value="ORX60331.1"/>
    <property type="molecule type" value="Genomic_DNA"/>
</dbReference>
<keyword evidence="6" id="KW-0238">DNA-binding</keyword>
<dbReference type="AlphaFoldDB" id="A0A1X2GSB7"/>
<accession>A0A1X2GSB7</accession>
<reference evidence="10 11" key="1">
    <citation type="submission" date="2016-07" db="EMBL/GenBank/DDBJ databases">
        <title>Pervasive Adenine N6-methylation of Active Genes in Fungi.</title>
        <authorList>
            <consortium name="DOE Joint Genome Institute"/>
            <person name="Mondo S.J."/>
            <person name="Dannebaum R.O."/>
            <person name="Kuo R.C."/>
            <person name="Labutti K."/>
            <person name="Haridas S."/>
            <person name="Kuo A."/>
            <person name="Salamov A."/>
            <person name="Ahrendt S.R."/>
            <person name="Lipzen A."/>
            <person name="Sullivan W."/>
            <person name="Andreopoulos W.B."/>
            <person name="Clum A."/>
            <person name="Lindquist E."/>
            <person name="Daum C."/>
            <person name="Ramamoorthy G.K."/>
            <person name="Gryganskyi A."/>
            <person name="Culley D."/>
            <person name="Magnuson J.K."/>
            <person name="James T.Y."/>
            <person name="O'Malley M.A."/>
            <person name="Stajich J.E."/>
            <person name="Spatafora J.W."/>
            <person name="Visel A."/>
            <person name="Grigoriev I.V."/>
        </authorList>
    </citation>
    <scope>NUCLEOTIDE SEQUENCE [LARGE SCALE GENOMIC DNA]</scope>
    <source>
        <strain evidence="10 11">NRRL 3301</strain>
    </source>
</reference>
<evidence type="ECO:0000256" key="2">
    <source>
        <dbReference type="ARBA" id="ARBA00022763"/>
    </source>
</evidence>
<dbReference type="InterPro" id="IPR051055">
    <property type="entry name" value="PIF1_helicase"/>
</dbReference>
<dbReference type="InterPro" id="IPR027417">
    <property type="entry name" value="P-loop_NTPase"/>
</dbReference>
<keyword evidence="1" id="KW-0547">Nucleotide-binding</keyword>
<keyword evidence="4" id="KW-0347">Helicase</keyword>